<protein>
    <recommendedName>
        <fullName evidence="2">DUF4211 domain-containing protein</fullName>
    </recommendedName>
</protein>
<evidence type="ECO:0000313" key="3">
    <source>
        <dbReference type="EMBL" id="KAK4230847.1"/>
    </source>
</evidence>
<feature type="compositionally biased region" description="Acidic residues" evidence="1">
    <location>
        <begin position="288"/>
        <end position="297"/>
    </location>
</feature>
<feature type="compositionally biased region" description="Low complexity" evidence="1">
    <location>
        <begin position="43"/>
        <end position="70"/>
    </location>
</feature>
<accession>A0AAN7BWP7</accession>
<organism evidence="3 4">
    <name type="scientific">Podospora fimiseda</name>
    <dbReference type="NCBI Taxonomy" id="252190"/>
    <lineage>
        <taxon>Eukaryota</taxon>
        <taxon>Fungi</taxon>
        <taxon>Dikarya</taxon>
        <taxon>Ascomycota</taxon>
        <taxon>Pezizomycotina</taxon>
        <taxon>Sordariomycetes</taxon>
        <taxon>Sordariomycetidae</taxon>
        <taxon>Sordariales</taxon>
        <taxon>Podosporaceae</taxon>
        <taxon>Podospora</taxon>
    </lineage>
</organism>
<dbReference type="Proteomes" id="UP001301958">
    <property type="component" value="Unassembled WGS sequence"/>
</dbReference>
<keyword evidence="4" id="KW-1185">Reference proteome</keyword>
<feature type="region of interest" description="Disordered" evidence="1">
    <location>
        <begin position="490"/>
        <end position="516"/>
    </location>
</feature>
<comment type="caution">
    <text evidence="3">The sequence shown here is derived from an EMBL/GenBank/DDBJ whole genome shotgun (WGS) entry which is preliminary data.</text>
</comment>
<feature type="compositionally biased region" description="Basic and acidic residues" evidence="1">
    <location>
        <begin position="111"/>
        <end position="121"/>
    </location>
</feature>
<dbReference type="GO" id="GO:0005634">
    <property type="term" value="C:nucleus"/>
    <property type="evidence" value="ECO:0007669"/>
    <property type="project" value="TreeGrafter"/>
</dbReference>
<evidence type="ECO:0000259" key="2">
    <source>
        <dbReference type="Pfam" id="PF13926"/>
    </source>
</evidence>
<feature type="compositionally biased region" description="Acidic residues" evidence="1">
    <location>
        <begin position="259"/>
        <end position="270"/>
    </location>
</feature>
<feature type="compositionally biased region" description="Acidic residues" evidence="1">
    <location>
        <begin position="331"/>
        <end position="340"/>
    </location>
</feature>
<evidence type="ECO:0000313" key="4">
    <source>
        <dbReference type="Proteomes" id="UP001301958"/>
    </source>
</evidence>
<feature type="region of interest" description="Disordered" evidence="1">
    <location>
        <begin position="1"/>
        <end position="340"/>
    </location>
</feature>
<feature type="domain" description="DUF4211" evidence="2">
    <location>
        <begin position="343"/>
        <end position="480"/>
    </location>
</feature>
<reference evidence="3" key="2">
    <citation type="submission" date="2023-05" db="EMBL/GenBank/DDBJ databases">
        <authorList>
            <consortium name="Lawrence Berkeley National Laboratory"/>
            <person name="Steindorff A."/>
            <person name="Hensen N."/>
            <person name="Bonometti L."/>
            <person name="Westerberg I."/>
            <person name="Brannstrom I.O."/>
            <person name="Guillou S."/>
            <person name="Cros-Aarteil S."/>
            <person name="Calhoun S."/>
            <person name="Haridas S."/>
            <person name="Kuo A."/>
            <person name="Mondo S."/>
            <person name="Pangilinan J."/>
            <person name="Riley R."/>
            <person name="Labutti K."/>
            <person name="Andreopoulos B."/>
            <person name="Lipzen A."/>
            <person name="Chen C."/>
            <person name="Yanf M."/>
            <person name="Daum C."/>
            <person name="Ng V."/>
            <person name="Clum A."/>
            <person name="Ohm R."/>
            <person name="Martin F."/>
            <person name="Silar P."/>
            <person name="Natvig D."/>
            <person name="Lalanne C."/>
            <person name="Gautier V."/>
            <person name="Ament-Velasquez S.L."/>
            <person name="Kruys A."/>
            <person name="Hutchinson M.I."/>
            <person name="Powell A.J."/>
            <person name="Barry K."/>
            <person name="Miller A.N."/>
            <person name="Grigoriev I.V."/>
            <person name="Debuchy R."/>
            <person name="Gladieux P."/>
            <person name="Thoren M.H."/>
            <person name="Johannesson H."/>
        </authorList>
    </citation>
    <scope>NUCLEOTIDE SEQUENCE</scope>
    <source>
        <strain evidence="3">CBS 990.96</strain>
    </source>
</reference>
<sequence length="616" mass="69674">MAKGKKKTQQTLESTLGRPLITPAIKTPKRMSTRSSMKQSKLPSSPAPVVVASGSESKKSSPFSSSASPVIKPTTTRSALKQTKIPPFKKSSSSPAIKNDAAASSSSLSKAVEEEGRADAPEREEEEYVTGTQPQGRRQKVVVIDSDSDDVEDEAVKEKESEDEEDSDDMPLTTPVRTRKRPVVEESDEDYSDLPVRSSPAKRRRVVVPVESSDEEEEATGDEESDAVPIWKIPKLKKKPLTAKEKARELLRRKRAGEVIEEGEGEDEEDEPRKALYDTDSDHLALGEFEDDEESEQEAPKEEQDGKKKKDKDKKKQKEKKKEKVAKQDGSDDQDTPEKDLEDFVVDDSDEPLGVPDEVFHDMPIEFTRASHKPLKDHFRDVIEWLVQFKVNPGFADKTHSMYALAWRKMDDEVRALADSKFSSSAWKPDFYKALRARPYYVNEEIPPRVLDPMGNCAACGRSGHVAKWSIKFSGTPYFKNFGPNFLNPIEPDSDDDDDEAEEDEDEDGNPIPKEDRVWKVGNVCNDNAEIAHTLLHWKWSLLDWVDVRLMEDGHMLPERLAERSRWKPKKLYKLVDEIVEGWEKQGVVKSLFGDFKSQLERARSQGTGGRRRWGS</sequence>
<feature type="compositionally biased region" description="Low complexity" evidence="1">
    <location>
        <begin position="84"/>
        <end position="110"/>
    </location>
</feature>
<reference evidence="3" key="1">
    <citation type="journal article" date="2023" name="Mol. Phylogenet. Evol.">
        <title>Genome-scale phylogeny and comparative genomics of the fungal order Sordariales.</title>
        <authorList>
            <person name="Hensen N."/>
            <person name="Bonometti L."/>
            <person name="Westerberg I."/>
            <person name="Brannstrom I.O."/>
            <person name="Guillou S."/>
            <person name="Cros-Aarteil S."/>
            <person name="Calhoun S."/>
            <person name="Haridas S."/>
            <person name="Kuo A."/>
            <person name="Mondo S."/>
            <person name="Pangilinan J."/>
            <person name="Riley R."/>
            <person name="LaButti K."/>
            <person name="Andreopoulos B."/>
            <person name="Lipzen A."/>
            <person name="Chen C."/>
            <person name="Yan M."/>
            <person name="Daum C."/>
            <person name="Ng V."/>
            <person name="Clum A."/>
            <person name="Steindorff A."/>
            <person name="Ohm R.A."/>
            <person name="Martin F."/>
            <person name="Silar P."/>
            <person name="Natvig D.O."/>
            <person name="Lalanne C."/>
            <person name="Gautier V."/>
            <person name="Ament-Velasquez S.L."/>
            <person name="Kruys A."/>
            <person name="Hutchinson M.I."/>
            <person name="Powell A.J."/>
            <person name="Barry K."/>
            <person name="Miller A.N."/>
            <person name="Grigoriev I.V."/>
            <person name="Debuchy R."/>
            <person name="Gladieux P."/>
            <person name="Hiltunen Thoren M."/>
            <person name="Johannesson H."/>
        </authorList>
    </citation>
    <scope>NUCLEOTIDE SEQUENCE</scope>
    <source>
        <strain evidence="3">CBS 990.96</strain>
    </source>
</reference>
<feature type="compositionally biased region" description="Basic and acidic residues" evidence="1">
    <location>
        <begin position="271"/>
        <end position="285"/>
    </location>
</feature>
<dbReference type="Pfam" id="PF13926">
    <property type="entry name" value="DUF4211"/>
    <property type="match status" value="1"/>
</dbReference>
<dbReference type="InterPro" id="IPR025451">
    <property type="entry name" value="DUF4211"/>
</dbReference>
<name>A0AAN7BWP7_9PEZI</name>
<dbReference type="PANTHER" id="PTHR14689">
    <property type="entry name" value="PHORBOL-ESTER_DAG-TYPE DOMAIN-CONTAINING PROTEIN"/>
    <property type="match status" value="1"/>
</dbReference>
<proteinExistence type="predicted"/>
<dbReference type="AlphaFoldDB" id="A0AAN7BWP7"/>
<feature type="compositionally biased region" description="Acidic residues" evidence="1">
    <location>
        <begin position="212"/>
        <end position="226"/>
    </location>
</feature>
<feature type="compositionally biased region" description="Acidic residues" evidence="1">
    <location>
        <begin position="492"/>
        <end position="509"/>
    </location>
</feature>
<dbReference type="PANTHER" id="PTHR14689:SF0">
    <property type="entry name" value="COILED-COIL DOMAIN-CONTAINING PROTEIN 82"/>
    <property type="match status" value="1"/>
</dbReference>
<evidence type="ECO:0000256" key="1">
    <source>
        <dbReference type="SAM" id="MobiDB-lite"/>
    </source>
</evidence>
<feature type="compositionally biased region" description="Polar residues" evidence="1">
    <location>
        <begin position="33"/>
        <end position="42"/>
    </location>
</feature>
<dbReference type="EMBL" id="MU865296">
    <property type="protein sequence ID" value="KAK4230847.1"/>
    <property type="molecule type" value="Genomic_DNA"/>
</dbReference>
<feature type="compositionally biased region" description="Basic and acidic residues" evidence="1">
    <location>
        <begin position="298"/>
        <end position="330"/>
    </location>
</feature>
<gene>
    <name evidence="3" type="ORF">QBC38DRAFT_356128</name>
</gene>